<dbReference type="EMBL" id="AEHJ01000018">
    <property type="protein sequence ID" value="EFO77838.1"/>
    <property type="molecule type" value="Genomic_DNA"/>
</dbReference>
<keyword evidence="2 5" id="KW-0378">Hydrolase</keyword>
<dbReference type="GO" id="GO:0004553">
    <property type="term" value="F:hydrolase activity, hydrolyzing O-glycosyl compounds"/>
    <property type="evidence" value="ECO:0007669"/>
    <property type="project" value="InterPro"/>
</dbReference>
<dbReference type="InterPro" id="IPR017853">
    <property type="entry name" value="GH"/>
</dbReference>
<dbReference type="PRINTS" id="PR00133">
    <property type="entry name" value="GLHYDRLASE3"/>
</dbReference>
<dbReference type="InterPro" id="IPR036881">
    <property type="entry name" value="Glyco_hydro_3_C_sf"/>
</dbReference>
<dbReference type="InterPro" id="IPR013783">
    <property type="entry name" value="Ig-like_fold"/>
</dbReference>
<dbReference type="Gene3D" id="2.60.40.10">
    <property type="entry name" value="Immunoglobulins"/>
    <property type="match status" value="1"/>
</dbReference>
<evidence type="ECO:0000256" key="3">
    <source>
        <dbReference type="SAM" id="Phobius"/>
    </source>
</evidence>
<dbReference type="InterPro" id="IPR002772">
    <property type="entry name" value="Glyco_hydro_3_C"/>
</dbReference>
<name>A0AB72Z175_9BIFI</name>
<proteinExistence type="inferred from homology"/>
<dbReference type="PANTHER" id="PTHR42715">
    <property type="entry name" value="BETA-GLUCOSIDASE"/>
    <property type="match status" value="1"/>
</dbReference>
<dbReference type="Pfam" id="PF00933">
    <property type="entry name" value="Glyco_hydro_3"/>
    <property type="match status" value="1"/>
</dbReference>
<dbReference type="PANTHER" id="PTHR42715:SF10">
    <property type="entry name" value="BETA-GLUCOSIDASE"/>
    <property type="match status" value="1"/>
</dbReference>
<dbReference type="Proteomes" id="UP000003457">
    <property type="component" value="Unassembled WGS sequence"/>
</dbReference>
<comment type="similarity">
    <text evidence="1">Belongs to the glycosyl hydrolase 3 family.</text>
</comment>
<dbReference type="Pfam" id="PF01915">
    <property type="entry name" value="Glyco_hydro_3_C"/>
    <property type="match status" value="1"/>
</dbReference>
<comment type="caution">
    <text evidence="5">The sequence shown here is derived from an EMBL/GenBank/DDBJ whole genome shotgun (WGS) entry which is preliminary data.</text>
</comment>
<protein>
    <submittedName>
        <fullName evidence="5">Glycosyl hydrolase family 3 C-terminal domain protein</fullName>
    </submittedName>
</protein>
<gene>
    <name evidence="5" type="ORF">HMPREF9003_1503</name>
</gene>
<evidence type="ECO:0000259" key="4">
    <source>
        <dbReference type="SMART" id="SM01217"/>
    </source>
</evidence>
<dbReference type="InterPro" id="IPR050288">
    <property type="entry name" value="Cellulose_deg_GH3"/>
</dbReference>
<dbReference type="SUPFAM" id="SSF52279">
    <property type="entry name" value="Beta-D-glucan exohydrolase, C-terminal domain"/>
    <property type="match status" value="1"/>
</dbReference>
<keyword evidence="3" id="KW-0472">Membrane</keyword>
<feature type="domain" description="Fibronectin type III-like" evidence="4">
    <location>
        <begin position="471"/>
        <end position="549"/>
    </location>
</feature>
<evidence type="ECO:0000313" key="5">
    <source>
        <dbReference type="EMBL" id="EFO77838.1"/>
    </source>
</evidence>
<dbReference type="InterPro" id="IPR001764">
    <property type="entry name" value="Glyco_hydro_3_N"/>
</dbReference>
<evidence type="ECO:0000256" key="2">
    <source>
        <dbReference type="ARBA" id="ARBA00022801"/>
    </source>
</evidence>
<keyword evidence="3" id="KW-0812">Transmembrane</keyword>
<keyword evidence="3" id="KW-1133">Transmembrane helix</keyword>
<evidence type="ECO:0000313" key="6">
    <source>
        <dbReference type="Proteomes" id="UP000003457"/>
    </source>
</evidence>
<evidence type="ECO:0000256" key="1">
    <source>
        <dbReference type="ARBA" id="ARBA00005336"/>
    </source>
</evidence>
<dbReference type="Gene3D" id="3.20.20.300">
    <property type="entry name" value="Glycoside hydrolase, family 3, N-terminal domain"/>
    <property type="match status" value="1"/>
</dbReference>
<accession>A0AB72Z175</accession>
<feature type="transmembrane region" description="Helical" evidence="3">
    <location>
        <begin position="992"/>
        <end position="1016"/>
    </location>
</feature>
<reference evidence="5 6" key="1">
    <citation type="submission" date="2010-10" db="EMBL/GenBank/DDBJ databases">
        <authorList>
            <person name="Durkin A.S."/>
            <person name="Madupu R."/>
            <person name="Torralba M."/>
            <person name="Gillis M."/>
            <person name="Methe B."/>
            <person name="Sutton G."/>
            <person name="Nelson K.E."/>
        </authorList>
    </citation>
    <scope>NUCLEOTIDE SEQUENCE [LARGE SCALE GENOMIC DNA]</scope>
    <source>
        <strain evidence="5 6">JCVIHMP022</strain>
    </source>
</reference>
<organism evidence="5 6">
    <name type="scientific">Bifidobacterium dentium JCVIHMP022</name>
    <dbReference type="NCBI Taxonomy" id="553191"/>
    <lineage>
        <taxon>Bacteria</taxon>
        <taxon>Bacillati</taxon>
        <taxon>Actinomycetota</taxon>
        <taxon>Actinomycetes</taxon>
        <taxon>Bifidobacteriales</taxon>
        <taxon>Bifidobacteriaceae</taxon>
        <taxon>Bifidobacterium</taxon>
    </lineage>
</organism>
<dbReference type="Gene3D" id="3.40.50.1700">
    <property type="entry name" value="Glycoside hydrolase family 3 C-terminal domain"/>
    <property type="match status" value="1"/>
</dbReference>
<dbReference type="SUPFAM" id="SSF51445">
    <property type="entry name" value="(Trans)glycosidases"/>
    <property type="match status" value="1"/>
</dbReference>
<sequence length="1039" mass="112616">MAVPRTMELTLMSVSTCENEGVEMKGNSGLLWRGLTSVTGTLLVLGICGTQCSYMYAGTINSALGTSSTRIVAGEGGGNTTYYASEYGDLNAENLQKLIADAYGESVLEQEEGSVLLRNNDGTLPLASDKHVTLFGHAVVQPVYSPGGANSAADTGKYVIDLKSALEHAGFSVNNTLFEAYSKSDTKRVASNNLQVSGDPRSNGALNDAPVLGEEPASFYTDQLKASWQDDYHDVAIVMLAREGGEDKEMMMKDPEGISALSLHQDEKDLLQMIKDSGKFSKTIVLLNSAFPMEVGWLDDYGVDACMWIGNPGQRGFEGVANLLVGKANPSGRLTDTYAVDSMSSPAAHTSSQNSNQWTNVDEVNAAVSDKPVNIDNVTVQSENIYVGYKYYETRYADAVTNPGSGAASSVGASHGASAWNYADEVSYPFGYGLSYTTFEQTLDGVSYDRDKDEFTAKVTVKNTGDIAGASVVELYAQTPYGEYERKNLVEKSAIQLAGQGRTKTLQPGASETVDVTVDRYLLASYDYTKAKGYILSAGDYYFTIGDNAHDALNNVLAAENATGMTDFDGKPVEGDAAKTYRWSYDDVDTKTYAKSDAGERVTNRFEDTDANYWKDGAVTYLTRSDWKGTFPTEPVKMTATGKMIELLKGDLYRQSKDSKSVSDYTQGADNGLTFVMMKDVDYNDDETWNKYLDEMTIDEMTTQLSDLFGTAEAASVNRPAYAAGDGTASVGGNTYAKEYGDARDVTLYPATNVLASTWDYGRMQRRGELVGEEALYAKTPVGWGGGGNLHRTPFGGRNGEYWSEDSIMVYLDNLVELSAAQKKGFAQGVKHVAGNDQELYREGLNMFFNEQAFREGALKGVEGIVSNENATALMMSFNRLGVVWSSASTALTTQVIRNEWGFKGMIETDGVAGGSYKSHFPSSLAAGVTTYCIDPGNTAAAGIKKQIEDNDDGDMLGYLRTSMKSFHYALTRTSLINGLDANAKVVKVTPWWRYAIFGVDAAFALMTLGCACMMWRSGRRGKNARETVKVESETATGK</sequence>
<dbReference type="SMART" id="SM01217">
    <property type="entry name" value="Fn3_like"/>
    <property type="match status" value="1"/>
</dbReference>
<dbReference type="Pfam" id="PF14310">
    <property type="entry name" value="Fn3-like"/>
    <property type="match status" value="1"/>
</dbReference>
<dbReference type="GO" id="GO:0005975">
    <property type="term" value="P:carbohydrate metabolic process"/>
    <property type="evidence" value="ECO:0007669"/>
    <property type="project" value="InterPro"/>
</dbReference>
<dbReference type="AlphaFoldDB" id="A0AB72Z175"/>
<dbReference type="InterPro" id="IPR026891">
    <property type="entry name" value="Fn3-like"/>
</dbReference>
<dbReference type="InterPro" id="IPR036962">
    <property type="entry name" value="Glyco_hydro_3_N_sf"/>
</dbReference>